<proteinExistence type="predicted"/>
<feature type="transmembrane region" description="Helical" evidence="1">
    <location>
        <begin position="104"/>
        <end position="126"/>
    </location>
</feature>
<evidence type="ECO:0000313" key="3">
    <source>
        <dbReference type="Proteomes" id="UP000590542"/>
    </source>
</evidence>
<feature type="transmembrane region" description="Helical" evidence="1">
    <location>
        <begin position="60"/>
        <end position="83"/>
    </location>
</feature>
<feature type="transmembrane region" description="Helical" evidence="1">
    <location>
        <begin position="138"/>
        <end position="159"/>
    </location>
</feature>
<evidence type="ECO:0000256" key="1">
    <source>
        <dbReference type="SAM" id="Phobius"/>
    </source>
</evidence>
<feature type="transmembrane region" description="Helical" evidence="1">
    <location>
        <begin position="12"/>
        <end position="31"/>
    </location>
</feature>
<keyword evidence="1" id="KW-0472">Membrane</keyword>
<dbReference type="EMBL" id="JAAZNV010000005">
    <property type="protein sequence ID" value="NMB91286.1"/>
    <property type="molecule type" value="Genomic_DNA"/>
</dbReference>
<organism evidence="2 3">
    <name type="scientific">candidate division WWE3 bacterium</name>
    <dbReference type="NCBI Taxonomy" id="2053526"/>
    <lineage>
        <taxon>Bacteria</taxon>
        <taxon>Katanobacteria</taxon>
    </lineage>
</organism>
<keyword evidence="1" id="KW-1133">Transmembrane helix</keyword>
<reference evidence="2 3" key="1">
    <citation type="journal article" date="2020" name="Biotechnol. Biofuels">
        <title>New insights from the biogas microbiome by comprehensive genome-resolved metagenomics of nearly 1600 species originating from multiple anaerobic digesters.</title>
        <authorList>
            <person name="Campanaro S."/>
            <person name="Treu L."/>
            <person name="Rodriguez-R L.M."/>
            <person name="Kovalovszki A."/>
            <person name="Ziels R.M."/>
            <person name="Maus I."/>
            <person name="Zhu X."/>
            <person name="Kougias P.G."/>
            <person name="Basile A."/>
            <person name="Luo G."/>
            <person name="Schluter A."/>
            <person name="Konstantinidis K.T."/>
            <person name="Angelidaki I."/>
        </authorList>
    </citation>
    <scope>NUCLEOTIDE SEQUENCE [LARGE SCALE GENOMIC DNA]</scope>
    <source>
        <strain evidence="2">AS27yjCOA_202</strain>
    </source>
</reference>
<evidence type="ECO:0008006" key="4">
    <source>
        <dbReference type="Google" id="ProtNLM"/>
    </source>
</evidence>
<gene>
    <name evidence="2" type="ORF">GYA37_00380</name>
</gene>
<name>A0A7X9E6Q8_UNCKA</name>
<sequence length="186" mass="21185">MVSKVLTRLIDKAILPAILLLATRIISIVLVSKCLKLEFEVSTKGFVFGSIEDYVKVNSYSALVMIIILILGLLFILIKSLVFHESHIKPSVTSRLFSLKISSLIQSSFDLYTQGAIWLSYSYLLLLVNGVMTLSGLMYKWVFLITLAITVVTTVLFIFDIEEEIKIGKENVEYYDKDDRYLQEKE</sequence>
<keyword evidence="1" id="KW-0812">Transmembrane</keyword>
<accession>A0A7X9E6Q8</accession>
<evidence type="ECO:0000313" key="2">
    <source>
        <dbReference type="EMBL" id="NMB91286.1"/>
    </source>
</evidence>
<protein>
    <recommendedName>
        <fullName evidence="4">DUF2975 domain-containing protein</fullName>
    </recommendedName>
</protein>
<comment type="caution">
    <text evidence="2">The sequence shown here is derived from an EMBL/GenBank/DDBJ whole genome shotgun (WGS) entry which is preliminary data.</text>
</comment>
<dbReference type="AlphaFoldDB" id="A0A7X9E6Q8"/>
<dbReference type="Proteomes" id="UP000590542">
    <property type="component" value="Unassembled WGS sequence"/>
</dbReference>